<evidence type="ECO:0000259" key="4">
    <source>
        <dbReference type="Pfam" id="PF00561"/>
    </source>
</evidence>
<evidence type="ECO:0000313" key="6">
    <source>
        <dbReference type="Proteomes" id="UP000807716"/>
    </source>
</evidence>
<keyword evidence="6" id="KW-1185">Reference proteome</keyword>
<dbReference type="PRINTS" id="PR00412">
    <property type="entry name" value="EPOXHYDRLASE"/>
</dbReference>
<feature type="domain" description="AB hydrolase-1" evidence="4">
    <location>
        <begin position="31"/>
        <end position="107"/>
    </location>
</feature>
<dbReference type="Proteomes" id="UP000807716">
    <property type="component" value="Unassembled WGS sequence"/>
</dbReference>
<accession>A0A9P6QL41</accession>
<dbReference type="EMBL" id="JAAAJB010000060">
    <property type="protein sequence ID" value="KAG0268091.1"/>
    <property type="molecule type" value="Genomic_DNA"/>
</dbReference>
<gene>
    <name evidence="5" type="ORF">DFQ27_007595</name>
</gene>
<organism evidence="5 6">
    <name type="scientific">Actinomortierella ambigua</name>
    <dbReference type="NCBI Taxonomy" id="1343610"/>
    <lineage>
        <taxon>Eukaryota</taxon>
        <taxon>Fungi</taxon>
        <taxon>Fungi incertae sedis</taxon>
        <taxon>Mucoromycota</taxon>
        <taxon>Mortierellomycotina</taxon>
        <taxon>Mortierellomycetes</taxon>
        <taxon>Mortierellales</taxon>
        <taxon>Mortierellaceae</taxon>
        <taxon>Actinomortierella</taxon>
    </lineage>
</organism>
<feature type="region of interest" description="Disordered" evidence="3">
    <location>
        <begin position="204"/>
        <end position="227"/>
    </location>
</feature>
<feature type="compositionally biased region" description="Low complexity" evidence="3">
    <location>
        <begin position="313"/>
        <end position="329"/>
    </location>
</feature>
<dbReference type="Gene3D" id="3.40.50.1820">
    <property type="entry name" value="alpha/beta hydrolase"/>
    <property type="match status" value="2"/>
</dbReference>
<dbReference type="OrthoDB" id="408373at2759"/>
<proteinExistence type="inferred from homology"/>
<dbReference type="GO" id="GO:0016787">
    <property type="term" value="F:hydrolase activity"/>
    <property type="evidence" value="ECO:0007669"/>
    <property type="project" value="UniProtKB-KW"/>
</dbReference>
<dbReference type="InterPro" id="IPR029058">
    <property type="entry name" value="AB_hydrolase_fold"/>
</dbReference>
<dbReference type="AlphaFoldDB" id="A0A9P6QL41"/>
<comment type="caution">
    <text evidence="5">The sequence shown here is derived from an EMBL/GenBank/DDBJ whole genome shotgun (WGS) entry which is preliminary data.</text>
</comment>
<evidence type="ECO:0000256" key="1">
    <source>
        <dbReference type="ARBA" id="ARBA00022801"/>
    </source>
</evidence>
<reference evidence="5" key="1">
    <citation type="journal article" date="2020" name="Fungal Divers.">
        <title>Resolving the Mortierellaceae phylogeny through synthesis of multi-gene phylogenetics and phylogenomics.</title>
        <authorList>
            <person name="Vandepol N."/>
            <person name="Liber J."/>
            <person name="Desiro A."/>
            <person name="Na H."/>
            <person name="Kennedy M."/>
            <person name="Barry K."/>
            <person name="Grigoriev I.V."/>
            <person name="Miller A.N."/>
            <person name="O'Donnell K."/>
            <person name="Stajich J.E."/>
            <person name="Bonito G."/>
        </authorList>
    </citation>
    <scope>NUCLEOTIDE SEQUENCE</scope>
    <source>
        <strain evidence="5">BC1065</strain>
    </source>
</reference>
<sequence>MFDSQPFTHKFVRLGEFRYHYVEEGPQGGEPLLLVHGFPDLWYGWRHQIRFLAQRGYRVYAIDTLGYGQSDSPAAVEHYALKNLASHLVAFIDHLQLDKVTLLGHDCVSTPYLPLNTTHDTHEKIVAETPEFAYQLKFAEQATTAKMNRKPNVVLGNVARTGRLDQQELDYYLAQYARSGFQGPLNYYRTTAFNHRDESRFAASFSSKDSRGPATTTTTTNASASASASADAVAQAASASTLDASLPCAHIITTRDKILTPALAHHGPRYIRKLLVREIDADHFVLSEKPDEINALLANILEHFILPNARSHPSSSSPSTTKKPIMALL</sequence>
<feature type="region of interest" description="Disordered" evidence="3">
    <location>
        <begin position="309"/>
        <end position="329"/>
    </location>
</feature>
<dbReference type="PANTHER" id="PTHR43329">
    <property type="entry name" value="EPOXIDE HYDROLASE"/>
    <property type="match status" value="1"/>
</dbReference>
<dbReference type="InterPro" id="IPR000073">
    <property type="entry name" value="AB_hydrolase_1"/>
</dbReference>
<evidence type="ECO:0000256" key="3">
    <source>
        <dbReference type="SAM" id="MobiDB-lite"/>
    </source>
</evidence>
<dbReference type="Pfam" id="PF00561">
    <property type="entry name" value="Abhydrolase_1"/>
    <property type="match status" value="1"/>
</dbReference>
<protein>
    <recommendedName>
        <fullName evidence="4">AB hydrolase-1 domain-containing protein</fullName>
    </recommendedName>
</protein>
<comment type="similarity">
    <text evidence="2">Belongs to the AB hydrolase superfamily. Epoxide hydrolase family.</text>
</comment>
<evidence type="ECO:0000313" key="5">
    <source>
        <dbReference type="EMBL" id="KAG0268091.1"/>
    </source>
</evidence>
<dbReference type="InterPro" id="IPR000639">
    <property type="entry name" value="Epox_hydrolase-like"/>
</dbReference>
<evidence type="ECO:0000256" key="2">
    <source>
        <dbReference type="ARBA" id="ARBA00038334"/>
    </source>
</evidence>
<dbReference type="SUPFAM" id="SSF53474">
    <property type="entry name" value="alpha/beta-Hydrolases"/>
    <property type="match status" value="1"/>
</dbReference>
<name>A0A9P6QL41_9FUNG</name>
<keyword evidence="1" id="KW-0378">Hydrolase</keyword>
<feature type="compositionally biased region" description="Low complexity" evidence="3">
    <location>
        <begin position="214"/>
        <end position="227"/>
    </location>
</feature>